<feature type="domain" description="TonB-dependent receptor-like beta-barrel" evidence="13">
    <location>
        <begin position="223"/>
        <end position="671"/>
    </location>
</feature>
<feature type="chain" id="PRO_5003150007" evidence="12">
    <location>
        <begin position="26"/>
        <end position="697"/>
    </location>
</feature>
<dbReference type="CDD" id="cd01347">
    <property type="entry name" value="ligand_gated_channel"/>
    <property type="match status" value="1"/>
</dbReference>
<reference evidence="15 16" key="1">
    <citation type="journal article" date="2010" name="Stand. Genomic Sci.">
        <title>Complete genome sequence of Desulfarculus baarsii type strain (2st14).</title>
        <authorList>
            <person name="Sun H."/>
            <person name="Spring S."/>
            <person name="Lapidus A."/>
            <person name="Davenport K."/>
            <person name="Del Rio T.G."/>
            <person name="Tice H."/>
            <person name="Nolan M."/>
            <person name="Copeland A."/>
            <person name="Cheng J.F."/>
            <person name="Lucas S."/>
            <person name="Tapia R."/>
            <person name="Goodwin L."/>
            <person name="Pitluck S."/>
            <person name="Ivanova N."/>
            <person name="Pagani I."/>
            <person name="Mavromatis K."/>
            <person name="Ovchinnikova G."/>
            <person name="Pati A."/>
            <person name="Chen A."/>
            <person name="Palaniappan K."/>
            <person name="Hauser L."/>
            <person name="Chang Y.J."/>
            <person name="Jeffries C.D."/>
            <person name="Detter J.C."/>
            <person name="Han C."/>
            <person name="Rohde M."/>
            <person name="Brambilla E."/>
            <person name="Goker M."/>
            <person name="Woyke T."/>
            <person name="Bristow J."/>
            <person name="Eisen J.A."/>
            <person name="Markowitz V."/>
            <person name="Hugenholtz P."/>
            <person name="Kyrpides N.C."/>
            <person name="Klenk H.P."/>
            <person name="Land M."/>
        </authorList>
    </citation>
    <scope>NUCLEOTIDE SEQUENCE [LARGE SCALE GENOMIC DNA]</scope>
    <source>
        <strain evidence="16">ATCC 33931 / DSM 2075 / LMG 7858 / VKM B-1802 / 2st14</strain>
    </source>
</reference>
<evidence type="ECO:0000256" key="11">
    <source>
        <dbReference type="RuleBase" id="RU003357"/>
    </source>
</evidence>
<evidence type="ECO:0000256" key="3">
    <source>
        <dbReference type="ARBA" id="ARBA00022452"/>
    </source>
</evidence>
<dbReference type="AlphaFoldDB" id="E1QDQ3"/>
<organism evidence="15 16">
    <name type="scientific">Desulfarculus baarsii (strain ATCC 33931 / DSM 2075 / LMG 7858 / VKM B-1802 / 2st14)</name>
    <dbReference type="NCBI Taxonomy" id="644282"/>
    <lineage>
        <taxon>Bacteria</taxon>
        <taxon>Pseudomonadati</taxon>
        <taxon>Thermodesulfobacteriota</taxon>
        <taxon>Desulfarculia</taxon>
        <taxon>Desulfarculales</taxon>
        <taxon>Desulfarculaceae</taxon>
        <taxon>Desulfarculus</taxon>
    </lineage>
</organism>
<dbReference type="PANTHER" id="PTHR30069">
    <property type="entry name" value="TONB-DEPENDENT OUTER MEMBRANE RECEPTOR"/>
    <property type="match status" value="1"/>
</dbReference>
<dbReference type="EMBL" id="CP002085">
    <property type="protein sequence ID" value="ADK83689.1"/>
    <property type="molecule type" value="Genomic_DNA"/>
</dbReference>
<evidence type="ECO:0000313" key="15">
    <source>
        <dbReference type="EMBL" id="ADK83689.1"/>
    </source>
</evidence>
<dbReference type="GO" id="GO:0015344">
    <property type="term" value="F:siderophore uptake transmembrane transporter activity"/>
    <property type="evidence" value="ECO:0007669"/>
    <property type="project" value="TreeGrafter"/>
</dbReference>
<dbReference type="Pfam" id="PF00593">
    <property type="entry name" value="TonB_dep_Rec_b-barrel"/>
    <property type="match status" value="1"/>
</dbReference>
<dbReference type="InterPro" id="IPR039426">
    <property type="entry name" value="TonB-dep_rcpt-like"/>
</dbReference>
<dbReference type="GO" id="GO:0009279">
    <property type="term" value="C:cell outer membrane"/>
    <property type="evidence" value="ECO:0007669"/>
    <property type="project" value="UniProtKB-SubCell"/>
</dbReference>
<evidence type="ECO:0000256" key="1">
    <source>
        <dbReference type="ARBA" id="ARBA00004571"/>
    </source>
</evidence>
<keyword evidence="8 15" id="KW-0675">Receptor</keyword>
<evidence type="ECO:0000256" key="5">
    <source>
        <dbReference type="ARBA" id="ARBA00022729"/>
    </source>
</evidence>
<dbReference type="Gene3D" id="2.170.130.10">
    <property type="entry name" value="TonB-dependent receptor, plug domain"/>
    <property type="match status" value="1"/>
</dbReference>
<dbReference type="Gene3D" id="2.40.170.20">
    <property type="entry name" value="TonB-dependent receptor, beta-barrel domain"/>
    <property type="match status" value="1"/>
</dbReference>
<keyword evidence="2 10" id="KW-0813">Transport</keyword>
<dbReference type="InterPro" id="IPR037066">
    <property type="entry name" value="Plug_dom_sf"/>
</dbReference>
<evidence type="ECO:0000256" key="6">
    <source>
        <dbReference type="ARBA" id="ARBA00023077"/>
    </source>
</evidence>
<name>E1QDQ3_DESB2</name>
<evidence type="ECO:0000256" key="2">
    <source>
        <dbReference type="ARBA" id="ARBA00022448"/>
    </source>
</evidence>
<feature type="signal peptide" evidence="12">
    <location>
        <begin position="1"/>
        <end position="25"/>
    </location>
</feature>
<gene>
    <name evidence="15" type="ordered locus">Deba_0313</name>
</gene>
<dbReference type="Pfam" id="PF07715">
    <property type="entry name" value="Plug"/>
    <property type="match status" value="1"/>
</dbReference>
<keyword evidence="3 10" id="KW-1134">Transmembrane beta strand</keyword>
<dbReference type="SUPFAM" id="SSF56935">
    <property type="entry name" value="Porins"/>
    <property type="match status" value="1"/>
</dbReference>
<dbReference type="PANTHER" id="PTHR30069:SF29">
    <property type="entry name" value="HEMOGLOBIN AND HEMOGLOBIN-HAPTOGLOBIN-BINDING PROTEIN 1-RELATED"/>
    <property type="match status" value="1"/>
</dbReference>
<evidence type="ECO:0000259" key="14">
    <source>
        <dbReference type="Pfam" id="PF07715"/>
    </source>
</evidence>
<dbReference type="InterPro" id="IPR036942">
    <property type="entry name" value="Beta-barrel_TonB_sf"/>
</dbReference>
<evidence type="ECO:0000256" key="12">
    <source>
        <dbReference type="SAM" id="SignalP"/>
    </source>
</evidence>
<keyword evidence="9 10" id="KW-0998">Cell outer membrane</keyword>
<keyword evidence="6 11" id="KW-0798">TonB box</keyword>
<evidence type="ECO:0000256" key="10">
    <source>
        <dbReference type="PROSITE-ProRule" id="PRU01360"/>
    </source>
</evidence>
<keyword evidence="4 10" id="KW-0812">Transmembrane</keyword>
<comment type="similarity">
    <text evidence="10 11">Belongs to the TonB-dependent receptor family.</text>
</comment>
<dbReference type="HOGENOM" id="CLU_008287_18_4_7"/>
<dbReference type="STRING" id="644282.Deba_0313"/>
<dbReference type="Proteomes" id="UP000009047">
    <property type="component" value="Chromosome"/>
</dbReference>
<evidence type="ECO:0000256" key="8">
    <source>
        <dbReference type="ARBA" id="ARBA00023170"/>
    </source>
</evidence>
<dbReference type="RefSeq" id="WP_013257145.1">
    <property type="nucleotide sequence ID" value="NC_014365.1"/>
</dbReference>
<accession>E1QDQ3</accession>
<proteinExistence type="inferred from homology"/>
<dbReference type="GO" id="GO:0044718">
    <property type="term" value="P:siderophore transmembrane transport"/>
    <property type="evidence" value="ECO:0007669"/>
    <property type="project" value="TreeGrafter"/>
</dbReference>
<dbReference type="KEGG" id="dbr:Deba_0313"/>
<comment type="subcellular location">
    <subcellularLocation>
        <location evidence="1 10">Cell outer membrane</location>
        <topology evidence="1 10">Multi-pass membrane protein</topology>
    </subcellularLocation>
</comment>
<dbReference type="InterPro" id="IPR012910">
    <property type="entry name" value="Plug_dom"/>
</dbReference>
<keyword evidence="7 10" id="KW-0472">Membrane</keyword>
<keyword evidence="16" id="KW-1185">Reference proteome</keyword>
<evidence type="ECO:0000256" key="9">
    <source>
        <dbReference type="ARBA" id="ARBA00023237"/>
    </source>
</evidence>
<evidence type="ECO:0000256" key="4">
    <source>
        <dbReference type="ARBA" id="ARBA00022692"/>
    </source>
</evidence>
<evidence type="ECO:0000256" key="7">
    <source>
        <dbReference type="ARBA" id="ARBA00023136"/>
    </source>
</evidence>
<dbReference type="eggNOG" id="COG4771">
    <property type="taxonomic scope" value="Bacteria"/>
</dbReference>
<keyword evidence="5 12" id="KW-0732">Signal</keyword>
<feature type="domain" description="TonB-dependent receptor plug" evidence="14">
    <location>
        <begin position="56"/>
        <end position="147"/>
    </location>
</feature>
<dbReference type="PROSITE" id="PS52016">
    <property type="entry name" value="TONB_DEPENDENT_REC_3"/>
    <property type="match status" value="1"/>
</dbReference>
<sequence>MVGKKLALLVCCLLAALALARPALADAELPPVEVKASLTGSDSYASPVAGVIDPGRQIPAGQITDLTDLLKLGNSIYIQESSYGRQLFLRGLTDQDMRVLIDGSPMGQLGKYYAYSFPWESIPLENIERIEVIRGAGSVEFGNTLAGTINIITKKGARQLRSTAALNYGSFDDFKVNASNSGSQGKFDWFVGGSYRDRGAYLENNDLKQYNVSGAVGVDLGQAGSLRLTGFATRREEGLPLDDRINWNIWSNSQGYADGSKTKTDENTIIADYKSAWVDLSASYFQQKRDDDCYKNGWVTGDYQDYALDFKTPSVKAKLHHTHGDHTWKIGADYTYGDAVADWVYYNDGTERIEWKQDLAGVFAEDTWRLLPQLNLTMGLRYDYYKNTIDSDRGYINPGSDISDEGLSPRASLTYDLNEDWQAFAFAGHVFKAPTMADLYRWHSNHELISFAGRAVLRAYYGLAQPAGAPASLIPAQYIQGWKNMIGDLEATKGWDYELGLRKSGQNHALQINFFYQDLDDYVNIYPVSYPPTYNVDNVGLWGMELAGVYTFCQYLEAEAIYTWMANQTSGDPITEKLYGKNELFNAPDHVLNLTLRSRPLKPLLLEWQSQFVSSRFAGGAPGVPPQVAATTPKYEPMYELDPYWLHNIRASYTVRCQKTDVTFSAAVENIFNEECYIRLDYPLPGTLYYGGVSLAF</sequence>
<dbReference type="InterPro" id="IPR000531">
    <property type="entry name" value="Beta-barrel_TonB"/>
</dbReference>
<protein>
    <submittedName>
        <fullName evidence="15">TonB-dependent receptor</fullName>
    </submittedName>
</protein>
<evidence type="ECO:0000259" key="13">
    <source>
        <dbReference type="Pfam" id="PF00593"/>
    </source>
</evidence>
<evidence type="ECO:0000313" key="16">
    <source>
        <dbReference type="Proteomes" id="UP000009047"/>
    </source>
</evidence>